<dbReference type="Proteomes" id="UP001165082">
    <property type="component" value="Unassembled WGS sequence"/>
</dbReference>
<sequence length="894" mass="101635">MQPTLQPTLRTQTKLWGIKGFRRWFSEEFPKAYTEIDMTSDTEEFDHVLIDMNQILHVALRRRVDEDKSLFAMFRSLDDTLRHARPRRCVVFAFDGPPPAAKLATQRSRRKKSVQSGGTETFGTVWGNRTAGGRGEGGIEPQKNWDVGHSRFVKNDGSGDESLVTLENIVTKGWLAANRRRRDTLRKTEETMVKITPGTAFMNKAAEAVLYYCWQRLCQKRWRGIKFYISGADVPGEGEVKLLDWMQGAGLKARSARAYSLDPRITHNTFVILPDKKIRSYCVSLWETTRSLKAMFPNMDNTRDVINMRTDLVVLMLLNGNDYFPKLRGANFERLFSSYKETVRKLYKEPHSCFLIDPRNLEFNNRFCLEFFSSLAKKAVGNLEEYAESDRHLQESYSVLSDFIGFKGSEDGGGGEEQQALPNVYVDSQRMGHTEMENTLQSDAIVDDGLEQPPQDEPDRREMPLSVLHTLISQKIIPGPYPPKFTFSKKKGKAYLAIGGENGLSDQVVFSVDHHEDLPFISRKKLKQILAGLALDFLIPDWTESPHTVFMRNIQCNAAPHDITEYLTGILWNMDMYQKGVCKDYSYNYGRRRAPSVLDMLHAFQRADSEGTAIGIKVKEFKTKSSRKRPLHSAVSLLCSMPSTESHLIDEYFDPITKDGKIDDVYEECIDKDTGWFDLRVAEAVAEAKGKGETNEELGWPGSALREPWRDKKTGQRINTAVSIGRDYWTVLKMKREHSRPLNGKKPLALTPPQGFCDDMQPLKPNPNIRAHSVKASIQNSNRTSKKERKVIDTRVFGTTLTTAFDHLENKSDTPENCPVDEEGMPTLECLPFKLAYAERVNFESAKQGGGVEGQMYDKDGNKVKPKVKPIEDFVDTQIEQAVSVGKLWYGDKK</sequence>
<dbReference type="InterPro" id="IPR004859">
    <property type="entry name" value="Xrn1_N"/>
</dbReference>
<comment type="caution">
    <text evidence="3">The sequence shown here is derived from an EMBL/GenBank/DDBJ whole genome shotgun (WGS) entry which is preliminary data.</text>
</comment>
<protein>
    <recommendedName>
        <fullName evidence="2">Xrn1 N-terminal domain-containing protein</fullName>
    </recommendedName>
</protein>
<keyword evidence="4" id="KW-1185">Reference proteome</keyword>
<feature type="non-terminal residue" evidence="3">
    <location>
        <position position="894"/>
    </location>
</feature>
<dbReference type="GO" id="GO:0003723">
    <property type="term" value="F:RNA binding"/>
    <property type="evidence" value="ECO:0007669"/>
    <property type="project" value="TreeGrafter"/>
</dbReference>
<dbReference type="InterPro" id="IPR027073">
    <property type="entry name" value="5_3_exoribonuclease"/>
</dbReference>
<feature type="region of interest" description="Disordered" evidence="1">
    <location>
        <begin position="106"/>
        <end position="141"/>
    </location>
</feature>
<gene>
    <name evidence="3" type="ORF">TrRE_jg4469</name>
</gene>
<accession>A0A9W6ZHH8</accession>
<dbReference type="GO" id="GO:0005634">
    <property type="term" value="C:nucleus"/>
    <property type="evidence" value="ECO:0007669"/>
    <property type="project" value="TreeGrafter"/>
</dbReference>
<dbReference type="GO" id="GO:0004534">
    <property type="term" value="F:5'-3' RNA exonuclease activity"/>
    <property type="evidence" value="ECO:0007669"/>
    <property type="project" value="TreeGrafter"/>
</dbReference>
<name>A0A9W6ZHH8_9STRA</name>
<dbReference type="OrthoDB" id="372487at2759"/>
<dbReference type="GO" id="GO:0000956">
    <property type="term" value="P:nuclear-transcribed mRNA catabolic process"/>
    <property type="evidence" value="ECO:0007669"/>
    <property type="project" value="TreeGrafter"/>
</dbReference>
<reference evidence="3" key="1">
    <citation type="submission" date="2022-07" db="EMBL/GenBank/DDBJ databases">
        <title>Genome analysis of Parmales, a sister group of diatoms, reveals the evolutionary specialization of diatoms from phago-mixotrophs to photoautotrophs.</title>
        <authorList>
            <person name="Ban H."/>
            <person name="Sato S."/>
            <person name="Yoshikawa S."/>
            <person name="Kazumasa Y."/>
            <person name="Nakamura Y."/>
            <person name="Ichinomiya M."/>
            <person name="Saitoh K."/>
            <person name="Sato N."/>
            <person name="Blanc-Mathieu R."/>
            <person name="Endo H."/>
            <person name="Kuwata A."/>
            <person name="Ogata H."/>
        </authorList>
    </citation>
    <scope>NUCLEOTIDE SEQUENCE</scope>
</reference>
<evidence type="ECO:0000259" key="2">
    <source>
        <dbReference type="Pfam" id="PF03159"/>
    </source>
</evidence>
<dbReference type="EMBL" id="BRXZ01000748">
    <property type="protein sequence ID" value="GMH52731.1"/>
    <property type="molecule type" value="Genomic_DNA"/>
</dbReference>
<evidence type="ECO:0000313" key="3">
    <source>
        <dbReference type="EMBL" id="GMH52731.1"/>
    </source>
</evidence>
<dbReference type="Gene3D" id="3.40.50.12390">
    <property type="match status" value="2"/>
</dbReference>
<dbReference type="AlphaFoldDB" id="A0A9W6ZHH8"/>
<proteinExistence type="predicted"/>
<feature type="domain" description="Xrn1 N-terminal" evidence="2">
    <location>
        <begin position="17"/>
        <end position="249"/>
    </location>
</feature>
<evidence type="ECO:0000256" key="1">
    <source>
        <dbReference type="SAM" id="MobiDB-lite"/>
    </source>
</evidence>
<organism evidence="3 4">
    <name type="scientific">Triparma retinervis</name>
    <dbReference type="NCBI Taxonomy" id="2557542"/>
    <lineage>
        <taxon>Eukaryota</taxon>
        <taxon>Sar</taxon>
        <taxon>Stramenopiles</taxon>
        <taxon>Ochrophyta</taxon>
        <taxon>Bolidophyceae</taxon>
        <taxon>Parmales</taxon>
        <taxon>Triparmaceae</taxon>
        <taxon>Triparma</taxon>
    </lineage>
</organism>
<dbReference type="Pfam" id="PF03159">
    <property type="entry name" value="XRN_N"/>
    <property type="match status" value="1"/>
</dbReference>
<evidence type="ECO:0000313" key="4">
    <source>
        <dbReference type="Proteomes" id="UP001165082"/>
    </source>
</evidence>
<dbReference type="PANTHER" id="PTHR12341:SF41">
    <property type="entry name" value="5'-3' EXORIBONUCLEASE 2"/>
    <property type="match status" value="1"/>
</dbReference>
<dbReference type="PANTHER" id="PTHR12341">
    <property type="entry name" value="5'-&gt;3' EXORIBONUCLEASE"/>
    <property type="match status" value="1"/>
</dbReference>